<dbReference type="PANTHER" id="PTHR44688">
    <property type="entry name" value="DNA-BINDING TRANSCRIPTIONAL ACTIVATOR DEVR_DOSR"/>
    <property type="match status" value="1"/>
</dbReference>
<dbReference type="GO" id="GO:0006355">
    <property type="term" value="P:regulation of DNA-templated transcription"/>
    <property type="evidence" value="ECO:0007669"/>
    <property type="project" value="InterPro"/>
</dbReference>
<evidence type="ECO:0000256" key="3">
    <source>
        <dbReference type="ARBA" id="ARBA00023163"/>
    </source>
</evidence>
<evidence type="ECO:0000256" key="1">
    <source>
        <dbReference type="ARBA" id="ARBA00023015"/>
    </source>
</evidence>
<dbReference type="InterPro" id="IPR016032">
    <property type="entry name" value="Sig_transdc_resp-reg_C-effctor"/>
</dbReference>
<dbReference type="OrthoDB" id="134985at2"/>
<dbReference type="InterPro" id="IPR000792">
    <property type="entry name" value="Tscrpt_reg_LuxR_C"/>
</dbReference>
<dbReference type="Proteomes" id="UP000292935">
    <property type="component" value="Unassembled WGS sequence"/>
</dbReference>
<dbReference type="SUPFAM" id="SSF46894">
    <property type="entry name" value="C-terminal effector domain of the bipartite response regulators"/>
    <property type="match status" value="1"/>
</dbReference>
<dbReference type="GO" id="GO:0003677">
    <property type="term" value="F:DNA binding"/>
    <property type="evidence" value="ECO:0007669"/>
    <property type="project" value="UniProtKB-KW"/>
</dbReference>
<dbReference type="InterPro" id="IPR011990">
    <property type="entry name" value="TPR-like_helical_dom_sf"/>
</dbReference>
<keyword evidence="2" id="KW-0238">DNA-binding</keyword>
<dbReference type="Pfam" id="PF25873">
    <property type="entry name" value="WHD_MalT"/>
    <property type="match status" value="1"/>
</dbReference>
<dbReference type="PANTHER" id="PTHR44688:SF16">
    <property type="entry name" value="DNA-BINDING TRANSCRIPTIONAL ACTIVATOR DEVR_DOSR"/>
    <property type="match status" value="1"/>
</dbReference>
<keyword evidence="6" id="KW-1185">Reference proteome</keyword>
<dbReference type="RefSeq" id="WP_129230332.1">
    <property type="nucleotide sequence ID" value="NZ_SDPO01000001.1"/>
</dbReference>
<evidence type="ECO:0000313" key="5">
    <source>
        <dbReference type="EMBL" id="RXZ50514.1"/>
    </source>
</evidence>
<reference evidence="5 6" key="1">
    <citation type="submission" date="2019-01" db="EMBL/GenBank/DDBJ databases">
        <authorList>
            <person name="Li J."/>
        </authorList>
    </citation>
    <scope>NUCLEOTIDE SEQUENCE [LARGE SCALE GENOMIC DNA]</scope>
    <source>
        <strain evidence="5 6">CCUG 35506</strain>
    </source>
</reference>
<keyword evidence="3" id="KW-0804">Transcription</keyword>
<dbReference type="Gene3D" id="1.10.10.10">
    <property type="entry name" value="Winged helix-like DNA-binding domain superfamily/Winged helix DNA-binding domain"/>
    <property type="match status" value="1"/>
</dbReference>
<dbReference type="AlphaFoldDB" id="A0A4Q2JTC5"/>
<evidence type="ECO:0000256" key="2">
    <source>
        <dbReference type="ARBA" id="ARBA00023125"/>
    </source>
</evidence>
<dbReference type="EMBL" id="SDPO01000001">
    <property type="protein sequence ID" value="RXZ50514.1"/>
    <property type="molecule type" value="Genomic_DNA"/>
</dbReference>
<keyword evidence="1" id="KW-0805">Transcription regulation</keyword>
<feature type="domain" description="HTH luxR-type" evidence="4">
    <location>
        <begin position="672"/>
        <end position="729"/>
    </location>
</feature>
<evidence type="ECO:0000259" key="4">
    <source>
        <dbReference type="SMART" id="SM00421"/>
    </source>
</evidence>
<proteinExistence type="predicted"/>
<evidence type="ECO:0000313" key="6">
    <source>
        <dbReference type="Proteomes" id="UP000292935"/>
    </source>
</evidence>
<dbReference type="InterPro" id="IPR041664">
    <property type="entry name" value="AAA_16"/>
</dbReference>
<dbReference type="InterPro" id="IPR027417">
    <property type="entry name" value="P-loop_NTPase"/>
</dbReference>
<accession>A0A4Q2JTC5</accession>
<dbReference type="Pfam" id="PF13191">
    <property type="entry name" value="AAA_16"/>
    <property type="match status" value="1"/>
</dbReference>
<comment type="caution">
    <text evidence="5">The sequence shown here is derived from an EMBL/GenBank/DDBJ whole genome shotgun (WGS) entry which is preliminary data.</text>
</comment>
<dbReference type="SUPFAM" id="SSF52540">
    <property type="entry name" value="P-loop containing nucleoside triphosphate hydrolases"/>
    <property type="match status" value="1"/>
</dbReference>
<dbReference type="Gene3D" id="3.40.50.300">
    <property type="entry name" value="P-loop containing nucleotide triphosphate hydrolases"/>
    <property type="match status" value="1"/>
</dbReference>
<protein>
    <submittedName>
        <fullName evidence="5">LuxR family transcriptional regulator</fullName>
    </submittedName>
</protein>
<name>A0A4Q2JTC5_9MICO</name>
<dbReference type="Pfam" id="PF00196">
    <property type="entry name" value="GerE"/>
    <property type="match status" value="1"/>
</dbReference>
<sequence length="756" mass="81471">MVTVERELRDLILEVKTTGPDFDRGFVHRDDLIESVRSGPSRLVTVTAPAGYGKTSFLAEWRQREDRATGWLTLSSDDDDPAALMRLLTRACSPFTPVAASLDDQILTADRGVLGRIAPVLARALSQCEQPFVLFIDDTHVLESLDSIDALNVVLAGVPARSQVVLASRHRPTSFARGRVAASAAHVTAEDLRIDVSGAARIAEGAGAQVSPEMLGNWVEQSGGWAAGLHMCALLSRRGPVASIGSQDLLADYLYRECLRELPDDIRGFLVSTSILKSLVPAMCDAVLGRSDSAGILRDLEARQLFITADPQRRSYRLHPLFAEYLQAELDHDAGSTVADLHRRASGWCQEHGLLPEAINHSIAAGDFATASSLVALAALNTYTAGETTTLGRWIEQIGDPNLLANPFAVVVVTWYSLLSGTDGAAQKWASLLGSMPDGAPRVDGIDVSSAKAMVRAITMKRGMREALADAEFGVQAEAVESPWRDPALQILGSTLLHTGDETRAREVLREAIHTAEAHGNPATIVMCEIELAQLSIDADDWVTADAHVQRALDAIRTGNIDGYVMCAYAHAAAAYCALHAGRRVTGQKFLALAMSERGRCGSAVPLISIPTRLFLIHANLQMGDIEAARMLSREIKEILPPREGREVLDARVAAAVRAIDEKDRLGRHAASTALTVAEQRVLPYLQTHLTLAEIGKRLYVSRNTIGSHVSSIFRKLAASTRSEAVENATALGLLGGLRTASFDEHEPMTMAPADV</sequence>
<gene>
    <name evidence="5" type="ORF">ESP57_01465</name>
</gene>
<dbReference type="InterPro" id="IPR059106">
    <property type="entry name" value="WHD_MalT"/>
</dbReference>
<dbReference type="InterPro" id="IPR036388">
    <property type="entry name" value="WH-like_DNA-bd_sf"/>
</dbReference>
<organism evidence="5 6">
    <name type="scientific">Agromyces fucosus</name>
    <dbReference type="NCBI Taxonomy" id="41985"/>
    <lineage>
        <taxon>Bacteria</taxon>
        <taxon>Bacillati</taxon>
        <taxon>Actinomycetota</taxon>
        <taxon>Actinomycetes</taxon>
        <taxon>Micrococcales</taxon>
        <taxon>Microbacteriaceae</taxon>
        <taxon>Agromyces</taxon>
    </lineage>
</organism>
<dbReference type="SMART" id="SM00421">
    <property type="entry name" value="HTH_LUXR"/>
    <property type="match status" value="1"/>
</dbReference>
<dbReference type="SUPFAM" id="SSF48452">
    <property type="entry name" value="TPR-like"/>
    <property type="match status" value="1"/>
</dbReference>